<comment type="caution">
    <text evidence="1">The sequence shown here is derived from an EMBL/GenBank/DDBJ whole genome shotgun (WGS) entry which is preliminary data.</text>
</comment>
<dbReference type="EMBL" id="CAIJDE010000034">
    <property type="protein sequence ID" value="CAC9973566.1"/>
    <property type="molecule type" value="Genomic_DNA"/>
</dbReference>
<dbReference type="Proteomes" id="UP000533639">
    <property type="component" value="Unassembled WGS sequence"/>
</dbReference>
<evidence type="ECO:0000313" key="1">
    <source>
        <dbReference type="EMBL" id="CAC9973566.1"/>
    </source>
</evidence>
<keyword evidence="2" id="KW-1185">Reference proteome</keyword>
<reference evidence="1 2" key="1">
    <citation type="submission" date="2020-06" db="EMBL/GenBank/DDBJ databases">
        <authorList>
            <person name="Criscuolo A."/>
        </authorList>
    </citation>
    <scope>NUCLEOTIDE SEQUENCE [LARGE SCALE GENOMIC DNA]</scope>
    <source>
        <strain evidence="1">PXU-55</strain>
    </source>
</reference>
<proteinExistence type="predicted"/>
<name>A0A9N8IZR2_9FLAO</name>
<gene>
    <name evidence="1" type="ORF">FLAPXU55_01251</name>
</gene>
<protein>
    <submittedName>
        <fullName evidence="1">Uncharacterized protein</fullName>
    </submittedName>
</protein>
<evidence type="ECO:0000313" key="2">
    <source>
        <dbReference type="Proteomes" id="UP000533639"/>
    </source>
</evidence>
<organism evidence="1 2">
    <name type="scientific">Flavobacterium panici</name>
    <dbReference type="NCBI Taxonomy" id="2654843"/>
    <lineage>
        <taxon>Bacteria</taxon>
        <taxon>Pseudomonadati</taxon>
        <taxon>Bacteroidota</taxon>
        <taxon>Flavobacteriia</taxon>
        <taxon>Flavobacteriales</taxon>
        <taxon>Flavobacteriaceae</taxon>
        <taxon>Flavobacterium</taxon>
    </lineage>
</organism>
<accession>A0A9N8IZR2</accession>
<dbReference type="RefSeq" id="WP_180857011.1">
    <property type="nucleotide sequence ID" value="NZ_CAIJDE010000034.1"/>
</dbReference>
<dbReference type="AlphaFoldDB" id="A0A9N8IZR2"/>
<sequence length="186" mass="20944">MYRKIGFTTTDSFSNAQTNNIPIANYGMTMSKFDSSSPSPTVSFSGWNGINFYTNTAERMKISSSGKVGIDVTTFPTNPLYANYKLFVKGGVLTDEIRVSLSSNGTWADYVFYDKYKLMPLSEVETFIAANKHLPNVPSAKQVKEEGINVSEMFRIQQEKIEELTLYIIEQNKKIEALETIVKSKK</sequence>